<dbReference type="Pfam" id="PF03374">
    <property type="entry name" value="ANT"/>
    <property type="match status" value="1"/>
</dbReference>
<dbReference type="InterPro" id="IPR018873">
    <property type="entry name" value="KilA-N_DNA-bd_domain"/>
</dbReference>
<feature type="coiled-coil region" evidence="1">
    <location>
        <begin position="187"/>
        <end position="217"/>
    </location>
</feature>
<comment type="caution">
    <text evidence="4">The sequence shown here is derived from an EMBL/GenBank/DDBJ whole genome shotgun (WGS) entry which is preliminary data.</text>
</comment>
<evidence type="ECO:0000256" key="1">
    <source>
        <dbReference type="SAM" id="Coils"/>
    </source>
</evidence>
<dbReference type="RefSeq" id="WP_052477468.1">
    <property type="nucleotide sequence ID" value="NZ_JARTHD010000051.1"/>
</dbReference>
<name>A0ABR5ANP1_BACBA</name>
<sequence>MEELTQDQLEQARKAKREYMREYRKNPEVKKKMKQQVDRYWLKKATEEKVAELNFEVKNISKKEQSPVNISDLKIKEYRGQRVVTLKDIDEVHERREGTAKRNFTQNKNRLIEGEDYFKISVDEIRTHNIFEISPMARQDITVLTESGYLMLVKSFTDDLAWEVQRQLVKSYFRVKQLQTPKLPTTFAEALRLAADLEEEKQKLQSEKLMLEQQVAEFEPKITYLDTILDSTDSVVASQIAEDYGLTAQELNKILHNEEVQYKMNGQWLLYSQHKGKGYTESRTHKFTKTNGETGTSLHTRWTQKGRLFIHQILEKRDIHPLMDIDTEKDT</sequence>
<evidence type="ECO:0000259" key="2">
    <source>
        <dbReference type="Pfam" id="PF03374"/>
    </source>
</evidence>
<keyword evidence="5" id="KW-1185">Reference proteome</keyword>
<feature type="domain" description="Antirepressor protein C-terminal" evidence="2">
    <location>
        <begin position="212"/>
        <end position="316"/>
    </location>
</feature>
<dbReference type="InterPro" id="IPR005039">
    <property type="entry name" value="Ant_C"/>
</dbReference>
<protein>
    <submittedName>
        <fullName evidence="4">Phage antirepressor protein</fullName>
    </submittedName>
</protein>
<evidence type="ECO:0000313" key="5">
    <source>
        <dbReference type="Proteomes" id="UP000031982"/>
    </source>
</evidence>
<evidence type="ECO:0000313" key="4">
    <source>
        <dbReference type="EMBL" id="KIL72369.1"/>
    </source>
</evidence>
<organism evidence="4 5">
    <name type="scientific">Bacillus badius</name>
    <dbReference type="NCBI Taxonomy" id="1455"/>
    <lineage>
        <taxon>Bacteria</taxon>
        <taxon>Bacillati</taxon>
        <taxon>Bacillota</taxon>
        <taxon>Bacilli</taxon>
        <taxon>Bacillales</taxon>
        <taxon>Bacillaceae</taxon>
        <taxon>Pseudobacillus</taxon>
    </lineage>
</organism>
<gene>
    <name evidence="4" type="ORF">SD77_3510</name>
</gene>
<dbReference type="EMBL" id="JXLP01000035">
    <property type="protein sequence ID" value="KIL72369.1"/>
    <property type="molecule type" value="Genomic_DNA"/>
</dbReference>
<accession>A0ABR5ANP1</accession>
<feature type="domain" description="KilA-N DNA-binding" evidence="3">
    <location>
        <begin position="74"/>
        <end position="155"/>
    </location>
</feature>
<evidence type="ECO:0000259" key="3">
    <source>
        <dbReference type="Pfam" id="PF10543"/>
    </source>
</evidence>
<feature type="coiled-coil region" evidence="1">
    <location>
        <begin position="2"/>
        <end position="63"/>
    </location>
</feature>
<proteinExistence type="predicted"/>
<keyword evidence="1" id="KW-0175">Coiled coil</keyword>
<dbReference type="Pfam" id="PF10543">
    <property type="entry name" value="ORF6N"/>
    <property type="match status" value="1"/>
</dbReference>
<dbReference type="Proteomes" id="UP000031982">
    <property type="component" value="Unassembled WGS sequence"/>
</dbReference>
<reference evidence="4 5" key="1">
    <citation type="submission" date="2015-01" db="EMBL/GenBank/DDBJ databases">
        <title>Genome Assembly of Bacillus badius MTCC 1458.</title>
        <authorList>
            <person name="Verma A."/>
            <person name="Khatri I."/>
            <person name="Mual P."/>
            <person name="Subramanian S."/>
            <person name="Krishnamurthi S."/>
        </authorList>
    </citation>
    <scope>NUCLEOTIDE SEQUENCE [LARGE SCALE GENOMIC DNA]</scope>
    <source>
        <strain evidence="4 5">MTCC 1458</strain>
    </source>
</reference>